<dbReference type="InterPro" id="IPR000634">
    <property type="entry name" value="Ser/Thr_deHydtase_PyrdxlP-BS"/>
</dbReference>
<dbReference type="GO" id="GO:0005524">
    <property type="term" value="F:ATP binding"/>
    <property type="evidence" value="ECO:0007669"/>
    <property type="project" value="TreeGrafter"/>
</dbReference>
<comment type="similarity">
    <text evidence="5">Belongs to the serine/threonine dehydratase family.</text>
</comment>
<evidence type="ECO:0000313" key="10">
    <source>
        <dbReference type="EMBL" id="GAG06006.1"/>
    </source>
</evidence>
<dbReference type="PROSITE" id="PS00165">
    <property type="entry name" value="DEHYDRATASE_SER_THR"/>
    <property type="match status" value="1"/>
</dbReference>
<keyword evidence="8" id="KW-0456">Lyase</keyword>
<evidence type="ECO:0000256" key="2">
    <source>
        <dbReference type="ARBA" id="ARBA00001933"/>
    </source>
</evidence>
<dbReference type="Pfam" id="PF00291">
    <property type="entry name" value="PALP"/>
    <property type="match status" value="1"/>
</dbReference>
<accession>X0VZW3</accession>
<feature type="non-terminal residue" evidence="10">
    <location>
        <position position="154"/>
    </location>
</feature>
<comment type="cofactor">
    <cofactor evidence="2">
        <name>pyridoxal 5'-phosphate</name>
        <dbReference type="ChEBI" id="CHEBI:597326"/>
    </cofactor>
</comment>
<sequence length="154" mass="16475">MDTLQKPGDVKVAQGSGMELPVFDDVKMAAIRIAGKAFRTPTIESAALNDRLGGRVLIKPECLQRTGSFKFRGAYNRISQLGNDAKDGGVVAFSSGNHAQGVAAAAQLKNVPALIVMPQDTPQIKVENTKGFGADIVFYDRASEDREKIAKKIA</sequence>
<evidence type="ECO:0000259" key="9">
    <source>
        <dbReference type="Pfam" id="PF00291"/>
    </source>
</evidence>
<comment type="cofactor">
    <cofactor evidence="4">
        <name>Mg(2+)</name>
        <dbReference type="ChEBI" id="CHEBI:18420"/>
    </cofactor>
</comment>
<comment type="caution">
    <text evidence="10">The sequence shown here is derived from an EMBL/GenBank/DDBJ whole genome shotgun (WGS) entry which is preliminary data.</text>
</comment>
<evidence type="ECO:0000256" key="4">
    <source>
        <dbReference type="ARBA" id="ARBA00001946"/>
    </source>
</evidence>
<reference evidence="10" key="1">
    <citation type="journal article" date="2014" name="Front. Microbiol.">
        <title>High frequency of phylogenetically diverse reductive dehalogenase-homologous genes in deep subseafloor sedimentary metagenomes.</title>
        <authorList>
            <person name="Kawai M."/>
            <person name="Futagami T."/>
            <person name="Toyoda A."/>
            <person name="Takaki Y."/>
            <person name="Nishi S."/>
            <person name="Hori S."/>
            <person name="Arai W."/>
            <person name="Tsubouchi T."/>
            <person name="Morono Y."/>
            <person name="Uchiyama I."/>
            <person name="Ito T."/>
            <person name="Fujiyama A."/>
            <person name="Inagaki F."/>
            <person name="Takami H."/>
        </authorList>
    </citation>
    <scope>NUCLEOTIDE SEQUENCE</scope>
    <source>
        <strain evidence="10">Expedition CK06-06</strain>
    </source>
</reference>
<evidence type="ECO:0000256" key="7">
    <source>
        <dbReference type="ARBA" id="ARBA00022898"/>
    </source>
</evidence>
<protein>
    <recommendedName>
        <fullName evidence="9">Tryptophan synthase beta chain-like PALP domain-containing protein</fullName>
    </recommendedName>
</protein>
<dbReference type="FunFam" id="3.40.50.1100:FF:000005">
    <property type="entry name" value="Threonine dehydratase catabolic"/>
    <property type="match status" value="1"/>
</dbReference>
<dbReference type="GO" id="GO:0070179">
    <property type="term" value="P:D-serine biosynthetic process"/>
    <property type="evidence" value="ECO:0007669"/>
    <property type="project" value="TreeGrafter"/>
</dbReference>
<keyword evidence="6" id="KW-0460">Magnesium</keyword>
<gene>
    <name evidence="10" type="ORF">S01H1_38554</name>
</gene>
<name>X0VZW3_9ZZZZ</name>
<organism evidence="10">
    <name type="scientific">marine sediment metagenome</name>
    <dbReference type="NCBI Taxonomy" id="412755"/>
    <lineage>
        <taxon>unclassified sequences</taxon>
        <taxon>metagenomes</taxon>
        <taxon>ecological metagenomes</taxon>
    </lineage>
</organism>
<dbReference type="InterPro" id="IPR036052">
    <property type="entry name" value="TrpB-like_PALP_sf"/>
</dbReference>
<keyword evidence="7" id="KW-0663">Pyridoxal phosphate</keyword>
<proteinExistence type="inferred from homology"/>
<dbReference type="SUPFAM" id="SSF53686">
    <property type="entry name" value="Tryptophan synthase beta subunit-like PLP-dependent enzymes"/>
    <property type="match status" value="1"/>
</dbReference>
<comment type="cofactor">
    <cofactor evidence="1">
        <name>Ca(2+)</name>
        <dbReference type="ChEBI" id="CHEBI:29108"/>
    </cofactor>
</comment>
<feature type="domain" description="Tryptophan synthase beta chain-like PALP" evidence="9">
    <location>
        <begin position="38"/>
        <end position="154"/>
    </location>
</feature>
<evidence type="ECO:0000256" key="6">
    <source>
        <dbReference type="ARBA" id="ARBA00022842"/>
    </source>
</evidence>
<evidence type="ECO:0000256" key="8">
    <source>
        <dbReference type="ARBA" id="ARBA00023239"/>
    </source>
</evidence>
<dbReference type="GO" id="GO:0003941">
    <property type="term" value="F:L-serine ammonia-lyase activity"/>
    <property type="evidence" value="ECO:0007669"/>
    <property type="project" value="TreeGrafter"/>
</dbReference>
<dbReference type="GO" id="GO:0030170">
    <property type="term" value="F:pyridoxal phosphate binding"/>
    <property type="evidence" value="ECO:0007669"/>
    <property type="project" value="InterPro"/>
</dbReference>
<evidence type="ECO:0000256" key="5">
    <source>
        <dbReference type="ARBA" id="ARBA00010869"/>
    </source>
</evidence>
<comment type="cofactor">
    <cofactor evidence="3">
        <name>Mn(2+)</name>
        <dbReference type="ChEBI" id="CHEBI:29035"/>
    </cofactor>
</comment>
<dbReference type="AlphaFoldDB" id="X0VZW3"/>
<dbReference type="GO" id="GO:0000287">
    <property type="term" value="F:magnesium ion binding"/>
    <property type="evidence" value="ECO:0007669"/>
    <property type="project" value="TreeGrafter"/>
</dbReference>
<evidence type="ECO:0000256" key="3">
    <source>
        <dbReference type="ARBA" id="ARBA00001936"/>
    </source>
</evidence>
<dbReference type="PANTHER" id="PTHR43050">
    <property type="entry name" value="SERINE / THREONINE RACEMASE FAMILY MEMBER"/>
    <property type="match status" value="1"/>
</dbReference>
<dbReference type="Gene3D" id="3.40.50.1100">
    <property type="match status" value="2"/>
</dbReference>
<dbReference type="GO" id="GO:0030378">
    <property type="term" value="F:serine racemase activity"/>
    <property type="evidence" value="ECO:0007669"/>
    <property type="project" value="TreeGrafter"/>
</dbReference>
<dbReference type="EMBL" id="BARS01024279">
    <property type="protein sequence ID" value="GAG06006.1"/>
    <property type="molecule type" value="Genomic_DNA"/>
</dbReference>
<dbReference type="PANTHER" id="PTHR43050:SF1">
    <property type="entry name" value="SERINE RACEMASE"/>
    <property type="match status" value="1"/>
</dbReference>
<evidence type="ECO:0000256" key="1">
    <source>
        <dbReference type="ARBA" id="ARBA00001913"/>
    </source>
</evidence>
<dbReference type="GO" id="GO:0018114">
    <property type="term" value="F:threonine racemase activity"/>
    <property type="evidence" value="ECO:0007669"/>
    <property type="project" value="TreeGrafter"/>
</dbReference>
<dbReference type="InterPro" id="IPR001926">
    <property type="entry name" value="TrpB-like_PALP"/>
</dbReference>